<dbReference type="RefSeq" id="WP_154789233.1">
    <property type="nucleotide sequence ID" value="NZ_WMBB01000008.1"/>
</dbReference>
<reference evidence="3 4" key="1">
    <citation type="submission" date="2019-11" db="EMBL/GenBank/DDBJ databases">
        <title>Nocardia sp. nov. CT2-14 isolated from soil.</title>
        <authorList>
            <person name="Kanchanasin P."/>
            <person name="Tanasupawat S."/>
            <person name="Yuki M."/>
            <person name="Kudo T."/>
        </authorList>
    </citation>
    <scope>NUCLEOTIDE SEQUENCE [LARGE SCALE GENOMIC DNA]</scope>
    <source>
        <strain evidence="3 4">CT2-14</strain>
    </source>
</reference>
<accession>A0A6I3L2H5</accession>
<dbReference type="AlphaFoldDB" id="A0A6I3L2H5"/>
<dbReference type="PANTHER" id="PTHR40763:SF4">
    <property type="entry name" value="DUF1707 DOMAIN-CONTAINING PROTEIN"/>
    <property type="match status" value="1"/>
</dbReference>
<proteinExistence type="predicted"/>
<evidence type="ECO:0000313" key="3">
    <source>
        <dbReference type="EMBL" id="MTE14815.1"/>
    </source>
</evidence>
<keyword evidence="4" id="KW-1185">Reference proteome</keyword>
<name>A0A6I3L2H5_9NOCA</name>
<evidence type="ECO:0000313" key="4">
    <source>
        <dbReference type="Proteomes" id="UP000432464"/>
    </source>
</evidence>
<sequence length="256" mass="27038">MADARSQGLRARDTDRVDACTLLDAARDAGELTASEHSHRTARAMAAKTFGELDAILDDLQIPANLVNSPVVRVNRRGPSTRMRVAAAIVVAAALLGAFAGCVSRTTASAPAIPDPTTGQGLAGFVAAYRDHFGDTKADQVLLYPTYVIIERRKDPSAPRDARIRYDGSFHSSDDIARSPGLDIFDMSVLDLKKIAGLLAGAPQSAGVPNGRIGHVEIARGVDGDPVVTVYVDDGSQHGYFKVTATGEPMAIYPPS</sequence>
<feature type="transmembrane region" description="Helical" evidence="1">
    <location>
        <begin position="83"/>
        <end position="101"/>
    </location>
</feature>
<keyword evidence="1" id="KW-0812">Transmembrane</keyword>
<evidence type="ECO:0000256" key="1">
    <source>
        <dbReference type="SAM" id="Phobius"/>
    </source>
</evidence>
<dbReference type="InterPro" id="IPR012551">
    <property type="entry name" value="DUF1707_SHOCT-like"/>
</dbReference>
<gene>
    <name evidence="3" type="ORF">GLP40_18835</name>
</gene>
<dbReference type="Proteomes" id="UP000432464">
    <property type="component" value="Unassembled WGS sequence"/>
</dbReference>
<feature type="domain" description="DUF1707" evidence="2">
    <location>
        <begin position="9"/>
        <end position="61"/>
    </location>
</feature>
<dbReference type="Pfam" id="PF08044">
    <property type="entry name" value="DUF1707"/>
    <property type="match status" value="1"/>
</dbReference>
<dbReference type="EMBL" id="WMBB01000008">
    <property type="protein sequence ID" value="MTE14815.1"/>
    <property type="molecule type" value="Genomic_DNA"/>
</dbReference>
<protein>
    <submittedName>
        <fullName evidence="3">DUF1707 domain-containing protein</fullName>
    </submittedName>
</protein>
<evidence type="ECO:0000259" key="2">
    <source>
        <dbReference type="Pfam" id="PF08044"/>
    </source>
</evidence>
<comment type="caution">
    <text evidence="3">The sequence shown here is derived from an EMBL/GenBank/DDBJ whole genome shotgun (WGS) entry which is preliminary data.</text>
</comment>
<keyword evidence="1" id="KW-1133">Transmembrane helix</keyword>
<keyword evidence="1" id="KW-0472">Membrane</keyword>
<organism evidence="3 4">
    <name type="scientific">Nocardia aurantiaca</name>
    <dbReference type="NCBI Taxonomy" id="2675850"/>
    <lineage>
        <taxon>Bacteria</taxon>
        <taxon>Bacillati</taxon>
        <taxon>Actinomycetota</taxon>
        <taxon>Actinomycetes</taxon>
        <taxon>Mycobacteriales</taxon>
        <taxon>Nocardiaceae</taxon>
        <taxon>Nocardia</taxon>
    </lineage>
</organism>
<dbReference type="PANTHER" id="PTHR40763">
    <property type="entry name" value="MEMBRANE PROTEIN-RELATED"/>
    <property type="match status" value="1"/>
</dbReference>